<proteinExistence type="predicted"/>
<dbReference type="PANTHER" id="PTHR45953">
    <property type="entry name" value="IDURONATE 2-SULFATASE"/>
    <property type="match status" value="1"/>
</dbReference>
<dbReference type="RefSeq" id="WP_066866989.1">
    <property type="nucleotide sequence ID" value="NZ_CABKVV010000014.1"/>
</dbReference>
<dbReference type="Pfam" id="PF00884">
    <property type="entry name" value="Sulfatase"/>
    <property type="match status" value="1"/>
</dbReference>
<keyword evidence="2" id="KW-0378">Hydrolase</keyword>
<dbReference type="CDD" id="cd16148">
    <property type="entry name" value="sulfatase_like"/>
    <property type="match status" value="1"/>
</dbReference>
<evidence type="ECO:0000256" key="1">
    <source>
        <dbReference type="ARBA" id="ARBA00022723"/>
    </source>
</evidence>
<keyword evidence="1" id="KW-0479">Metal-binding</keyword>
<evidence type="ECO:0000313" key="5">
    <source>
        <dbReference type="Proteomes" id="UP001524473"/>
    </source>
</evidence>
<sequence length="486" mass="56619">MKAIMVTYDSLNRRFLSPYGCDWVQTPNFERLAEKCAVFDTCYVGSMPCMPARRELHTGRYNFLHRSWGPMEPYDDSMPQLLKENGIHSHLTSDHGHYWEDGGCTYHTRYSTWECHRGQEGDPWKPVAGEVEVPEHLGQLWRQDVVNRSYMKTEADQPQSKTFGAGLEFLDVNHDADNWFLHVETFDPHEPFFSMPEYRELYEQDYDGPFFDWPGYHPVKEEEKPYVEHVRNMYAALVTMCDRNLGKILDKMDEYGLWEDTLLIVNTDHGFFLGEHGWWAKSNPMNLYEEVAHTPLLIYDPRSRAAGRRSALVQTIDLAPTVLEYFGVPVPESMLGKVLKDAVASDAPVRETCIYGVHGGPVACTDGTYTYILPPDKREQLYEYTLMPTHMRAMFSPEELRDMSLSQPFPFTKGCPLMKIPADPFYNRPALEEQTLLFDLKQDPWQERPFREEKLEARFRREIARHLQENDAPEEQLVRMGLKDLC</sequence>
<dbReference type="EMBL" id="JANFZH010000018">
    <property type="protein sequence ID" value="MCQ4840055.1"/>
    <property type="molecule type" value="Genomic_DNA"/>
</dbReference>
<dbReference type="SUPFAM" id="SSF53649">
    <property type="entry name" value="Alkaline phosphatase-like"/>
    <property type="match status" value="1"/>
</dbReference>
<evidence type="ECO:0000313" key="4">
    <source>
        <dbReference type="EMBL" id="MCQ4840055.1"/>
    </source>
</evidence>
<evidence type="ECO:0000259" key="3">
    <source>
        <dbReference type="Pfam" id="PF00884"/>
    </source>
</evidence>
<dbReference type="InterPro" id="IPR017850">
    <property type="entry name" value="Alkaline_phosphatase_core_sf"/>
</dbReference>
<name>A0ABT1RZD6_9FIRM</name>
<dbReference type="PANTHER" id="PTHR45953:SF1">
    <property type="entry name" value="IDURONATE 2-SULFATASE"/>
    <property type="match status" value="1"/>
</dbReference>
<keyword evidence="5" id="KW-1185">Reference proteome</keyword>
<organism evidence="4 5">
    <name type="scientific">Neglectibacter timonensis</name>
    <dbReference type="NCBI Taxonomy" id="1776382"/>
    <lineage>
        <taxon>Bacteria</taxon>
        <taxon>Bacillati</taxon>
        <taxon>Bacillota</taxon>
        <taxon>Clostridia</taxon>
        <taxon>Eubacteriales</taxon>
        <taxon>Oscillospiraceae</taxon>
        <taxon>Neglectibacter</taxon>
    </lineage>
</organism>
<accession>A0ABT1RZD6</accession>
<dbReference type="Gene3D" id="3.40.720.10">
    <property type="entry name" value="Alkaline Phosphatase, subunit A"/>
    <property type="match status" value="1"/>
</dbReference>
<dbReference type="GeneID" id="90533684"/>
<gene>
    <name evidence="4" type="ORF">NE695_09015</name>
</gene>
<dbReference type="Proteomes" id="UP001524473">
    <property type="component" value="Unassembled WGS sequence"/>
</dbReference>
<feature type="domain" description="Sulfatase N-terminal" evidence="3">
    <location>
        <begin position="4"/>
        <end position="328"/>
    </location>
</feature>
<comment type="caution">
    <text evidence="4">The sequence shown here is derived from an EMBL/GenBank/DDBJ whole genome shotgun (WGS) entry which is preliminary data.</text>
</comment>
<dbReference type="InterPro" id="IPR000917">
    <property type="entry name" value="Sulfatase_N"/>
</dbReference>
<protein>
    <submittedName>
        <fullName evidence="4">Sulfatase</fullName>
    </submittedName>
</protein>
<evidence type="ECO:0000256" key="2">
    <source>
        <dbReference type="ARBA" id="ARBA00022801"/>
    </source>
</evidence>
<reference evidence="4 5" key="1">
    <citation type="submission" date="2022-06" db="EMBL/GenBank/DDBJ databases">
        <title>Isolation of gut microbiota from human fecal samples.</title>
        <authorList>
            <person name="Pamer E.G."/>
            <person name="Barat B."/>
            <person name="Waligurski E."/>
            <person name="Medina S."/>
            <person name="Paddock L."/>
            <person name="Mostad J."/>
        </authorList>
    </citation>
    <scope>NUCLEOTIDE SEQUENCE [LARGE SCALE GENOMIC DNA]</scope>
    <source>
        <strain evidence="4 5">DFI.9.73</strain>
    </source>
</reference>